<name>Q0CV38_ASPTN</name>
<dbReference type="SUPFAM" id="SSF103473">
    <property type="entry name" value="MFS general substrate transporter"/>
    <property type="match status" value="1"/>
</dbReference>
<dbReference type="AlphaFoldDB" id="Q0CV38"/>
<comment type="subcellular location">
    <subcellularLocation>
        <location evidence="1">Membrane</location>
        <topology evidence="1">Multi-pass membrane protein</topology>
    </subcellularLocation>
</comment>
<feature type="region of interest" description="Disordered" evidence="7">
    <location>
        <begin position="326"/>
        <end position="411"/>
    </location>
</feature>
<evidence type="ECO:0000313" key="10">
    <source>
        <dbReference type="EMBL" id="EAU37408.1"/>
    </source>
</evidence>
<feature type="transmembrane region" description="Helical" evidence="8">
    <location>
        <begin position="778"/>
        <end position="800"/>
    </location>
</feature>
<dbReference type="GO" id="GO:0022857">
    <property type="term" value="F:transmembrane transporter activity"/>
    <property type="evidence" value="ECO:0007669"/>
    <property type="project" value="InterPro"/>
</dbReference>
<feature type="transmembrane region" description="Helical" evidence="8">
    <location>
        <begin position="526"/>
        <end position="546"/>
    </location>
</feature>
<evidence type="ECO:0000256" key="3">
    <source>
        <dbReference type="ARBA" id="ARBA00022448"/>
    </source>
</evidence>
<feature type="transmembrane region" description="Helical" evidence="8">
    <location>
        <begin position="708"/>
        <end position="734"/>
    </location>
</feature>
<evidence type="ECO:0000313" key="11">
    <source>
        <dbReference type="Proteomes" id="UP000007963"/>
    </source>
</evidence>
<evidence type="ECO:0000256" key="7">
    <source>
        <dbReference type="SAM" id="MobiDB-lite"/>
    </source>
</evidence>
<accession>Q0CV38</accession>
<protein>
    <recommendedName>
        <fullName evidence="9">Major facilitator superfamily (MFS) profile domain-containing protein</fullName>
    </recommendedName>
</protein>
<feature type="transmembrane region" description="Helical" evidence="8">
    <location>
        <begin position="746"/>
        <end position="766"/>
    </location>
</feature>
<dbReference type="OrthoDB" id="2985014at2759"/>
<dbReference type="InterPro" id="IPR036259">
    <property type="entry name" value="MFS_trans_sf"/>
</dbReference>
<keyword evidence="4 8" id="KW-0812">Transmembrane</keyword>
<feature type="transmembrane region" description="Helical" evidence="8">
    <location>
        <begin position="558"/>
        <end position="579"/>
    </location>
</feature>
<dbReference type="InterPro" id="IPR011701">
    <property type="entry name" value="MFS"/>
</dbReference>
<sequence length="914" mass="102667">MASSWIPEHDPKKPIHEKADDVVRRYYNIPRPSPVLQEILNDFDKASLLLDALRRHIALVKCRSQTLEDAQVTIYDKALLALTKNGEDPSDIGALELYLTEFLGIVPILPVAQSHEVVSKHLELQSALDKVLALDPIPYEGEDVPGKANNPIDMHQSATNTHGTKDHHYRSHRHHDREDRHKGEDSHDGKLQTRVERLLSVYHQAKSEFYGAMQRDGMVNIGMARFLRDSAENALRYMLDNGLNDHAYITELEMVFKQARDKAAELLGGRKRHFDEGRGRRRHRKKGRRVIDSYRPHEKRVPETSTVVSSAFLALVEVTVSSIMASPRPQPTEAALSSSTASSSTTRYTPVSESSNGDNDLSSSRRPPTGALRLQTDFSAPDDRLSYEDSQDSHGYHDRDSGSRNRAASNFPKYTPTEEKEIVKKLDRKLVPFLALLYMLSFLDRSNIGNAKIAGLMSDLHLSSQQYEWLLTAFYITYILFEWMTLMYRLVLPHIYIAICVCGWGLVASFQSLVTSFEGLVALRALLGITEAAFGPGVPFYLSLFYKREELALRNGLFISAAPLASSFASSLAWVIVKLSKEGPIAPWRTLFLVEGFPSVIVAVFAWMLIPDAPGNAWFLAPRQRVVAQLRMEEPKAEYHDEKPRGKLDWREVGRTLADPKSYITAFMFFSCNVAFSSMPVFLPTIIEECVIPIPLQQMKKLIQYSMGYSSLSAQALSAPPYLVAFIVVLVTAYASDRNRSRSPYLIAHALISSLAYLTIALTGRYHTHLPESVHRLIRYLSVYPATFGFFSAITLIMTWSMDNRVAKEGKGTSIAILNIIGQCGPLLGTKLYPHSDGPYYVRGMGTCAFFMVLVAVLAVVLRLLFQRANRISQQMGDEIEMVFRGAAGGEEREELMGRDAGQEPDAEKFMYIV</sequence>
<dbReference type="Pfam" id="PF07690">
    <property type="entry name" value="MFS_1"/>
    <property type="match status" value="1"/>
</dbReference>
<evidence type="ECO:0000256" key="6">
    <source>
        <dbReference type="ARBA" id="ARBA00023136"/>
    </source>
</evidence>
<dbReference type="STRING" id="341663.Q0CV38"/>
<feature type="compositionally biased region" description="Basic and acidic residues" evidence="7">
    <location>
        <begin position="381"/>
        <end position="403"/>
    </location>
</feature>
<proteinExistence type="inferred from homology"/>
<dbReference type="Gene3D" id="1.20.1250.20">
    <property type="entry name" value="MFS general substrate transporter like domains"/>
    <property type="match status" value="2"/>
</dbReference>
<feature type="compositionally biased region" description="Basic residues" evidence="7">
    <location>
        <begin position="279"/>
        <end position="288"/>
    </location>
</feature>
<evidence type="ECO:0000259" key="9">
    <source>
        <dbReference type="PROSITE" id="PS50850"/>
    </source>
</evidence>
<evidence type="ECO:0000256" key="5">
    <source>
        <dbReference type="ARBA" id="ARBA00022989"/>
    </source>
</evidence>
<evidence type="ECO:0000256" key="8">
    <source>
        <dbReference type="SAM" id="Phobius"/>
    </source>
</evidence>
<dbReference type="EMBL" id="CH476596">
    <property type="protein sequence ID" value="EAU37408.1"/>
    <property type="molecule type" value="Genomic_DNA"/>
</dbReference>
<comment type="similarity">
    <text evidence="2">Belongs to the major facilitator superfamily.</text>
</comment>
<dbReference type="eggNOG" id="KOG2533">
    <property type="taxonomic scope" value="Eukaryota"/>
</dbReference>
<dbReference type="HOGENOM" id="CLU_007622_0_0_1"/>
<organism evidence="10 11">
    <name type="scientific">Aspergillus terreus (strain NIH 2624 / FGSC A1156)</name>
    <dbReference type="NCBI Taxonomy" id="341663"/>
    <lineage>
        <taxon>Eukaryota</taxon>
        <taxon>Fungi</taxon>
        <taxon>Dikarya</taxon>
        <taxon>Ascomycota</taxon>
        <taxon>Pezizomycotina</taxon>
        <taxon>Eurotiomycetes</taxon>
        <taxon>Eurotiomycetidae</taxon>
        <taxon>Eurotiales</taxon>
        <taxon>Aspergillaceae</taxon>
        <taxon>Aspergillus</taxon>
        <taxon>Aspergillus subgen. Circumdati</taxon>
    </lineage>
</organism>
<keyword evidence="5 8" id="KW-1133">Transmembrane helix</keyword>
<feature type="transmembrane region" description="Helical" evidence="8">
    <location>
        <begin position="663"/>
        <end position="687"/>
    </location>
</feature>
<dbReference type="FunFam" id="1.20.1250.20:FF:000013">
    <property type="entry name" value="MFS general substrate transporter"/>
    <property type="match status" value="1"/>
</dbReference>
<dbReference type="InterPro" id="IPR020846">
    <property type="entry name" value="MFS_dom"/>
</dbReference>
<dbReference type="RefSeq" id="XP_001211624.1">
    <property type="nucleotide sequence ID" value="XM_001211624.1"/>
</dbReference>
<feature type="region of interest" description="Disordered" evidence="7">
    <location>
        <begin position="274"/>
        <end position="302"/>
    </location>
</feature>
<feature type="transmembrane region" description="Helical" evidence="8">
    <location>
        <begin position="494"/>
        <end position="514"/>
    </location>
</feature>
<evidence type="ECO:0000256" key="4">
    <source>
        <dbReference type="ARBA" id="ARBA00022692"/>
    </source>
</evidence>
<evidence type="ECO:0000256" key="1">
    <source>
        <dbReference type="ARBA" id="ARBA00004141"/>
    </source>
</evidence>
<dbReference type="GeneID" id="4316755"/>
<dbReference type="VEuPathDB" id="FungiDB:ATEG_02446"/>
<feature type="transmembrane region" description="Helical" evidence="8">
    <location>
        <begin position="840"/>
        <end position="866"/>
    </location>
</feature>
<feature type="compositionally biased region" description="Polar residues" evidence="7">
    <location>
        <begin position="347"/>
        <end position="366"/>
    </location>
</feature>
<keyword evidence="3" id="KW-0813">Transport</keyword>
<keyword evidence="6 8" id="KW-0472">Membrane</keyword>
<dbReference type="FunFam" id="1.20.1250.20:FF:000018">
    <property type="entry name" value="MFS transporter permease"/>
    <property type="match status" value="1"/>
</dbReference>
<feature type="compositionally biased region" description="Basic and acidic residues" evidence="7">
    <location>
        <begin position="176"/>
        <end position="191"/>
    </location>
</feature>
<dbReference type="PANTHER" id="PTHR43791:SF27">
    <property type="entry name" value="TRANSPORTER, PUTATIVE (AFU_ORTHOLOGUE AFUA_2G15730)-RELATED"/>
    <property type="match status" value="1"/>
</dbReference>
<feature type="domain" description="Major facilitator superfamily (MFS) profile" evidence="9">
    <location>
        <begin position="430"/>
        <end position="871"/>
    </location>
</feature>
<feature type="compositionally biased region" description="Low complexity" evidence="7">
    <location>
        <begin position="334"/>
        <end position="346"/>
    </location>
</feature>
<feature type="region of interest" description="Disordered" evidence="7">
    <location>
        <begin position="146"/>
        <end position="191"/>
    </location>
</feature>
<dbReference type="PROSITE" id="PS50850">
    <property type="entry name" value="MFS"/>
    <property type="match status" value="1"/>
</dbReference>
<feature type="compositionally biased region" description="Basic residues" evidence="7">
    <location>
        <begin position="165"/>
        <end position="175"/>
    </location>
</feature>
<dbReference type="PANTHER" id="PTHR43791">
    <property type="entry name" value="PERMEASE-RELATED"/>
    <property type="match status" value="1"/>
</dbReference>
<feature type="transmembrane region" description="Helical" evidence="8">
    <location>
        <begin position="591"/>
        <end position="610"/>
    </location>
</feature>
<gene>
    <name evidence="10" type="ORF">ATEG_02446</name>
</gene>
<evidence type="ECO:0000256" key="2">
    <source>
        <dbReference type="ARBA" id="ARBA00008335"/>
    </source>
</evidence>
<feature type="compositionally biased region" description="Basic and acidic residues" evidence="7">
    <location>
        <begin position="289"/>
        <end position="302"/>
    </location>
</feature>
<dbReference type="OMA" id="NDHAYIT"/>
<dbReference type="Proteomes" id="UP000007963">
    <property type="component" value="Unassembled WGS sequence"/>
</dbReference>
<reference evidence="11" key="1">
    <citation type="submission" date="2005-09" db="EMBL/GenBank/DDBJ databases">
        <title>Annotation of the Aspergillus terreus NIH2624 genome.</title>
        <authorList>
            <person name="Birren B.W."/>
            <person name="Lander E.S."/>
            <person name="Galagan J.E."/>
            <person name="Nusbaum C."/>
            <person name="Devon K."/>
            <person name="Henn M."/>
            <person name="Ma L.-J."/>
            <person name="Jaffe D.B."/>
            <person name="Butler J."/>
            <person name="Alvarez P."/>
            <person name="Gnerre S."/>
            <person name="Grabherr M."/>
            <person name="Kleber M."/>
            <person name="Mauceli E.W."/>
            <person name="Brockman W."/>
            <person name="Rounsley S."/>
            <person name="Young S.K."/>
            <person name="LaButti K."/>
            <person name="Pushparaj V."/>
            <person name="DeCaprio D."/>
            <person name="Crawford M."/>
            <person name="Koehrsen M."/>
            <person name="Engels R."/>
            <person name="Montgomery P."/>
            <person name="Pearson M."/>
            <person name="Howarth C."/>
            <person name="Larson L."/>
            <person name="Luoma S."/>
            <person name="White J."/>
            <person name="Alvarado L."/>
            <person name="Kodira C.D."/>
            <person name="Zeng Q."/>
            <person name="Oleary S."/>
            <person name="Yandava C."/>
            <person name="Denning D.W."/>
            <person name="Nierman W.C."/>
            <person name="Milne T."/>
            <person name="Madden K."/>
        </authorList>
    </citation>
    <scope>NUCLEOTIDE SEQUENCE [LARGE SCALE GENOMIC DNA]</scope>
    <source>
        <strain evidence="11">NIH 2624 / FGSC A1156</strain>
    </source>
</reference>
<dbReference type="GO" id="GO:0016020">
    <property type="term" value="C:membrane"/>
    <property type="evidence" value="ECO:0007669"/>
    <property type="project" value="UniProtKB-SubCell"/>
</dbReference>